<dbReference type="STRING" id="1515746.HR45_03425"/>
<feature type="domain" description="Fanconi-associated nuclease 1-like winged-helix" evidence="1">
    <location>
        <begin position="13"/>
        <end position="91"/>
    </location>
</feature>
<keyword evidence="3" id="KW-1185">Reference proteome</keyword>
<dbReference type="OrthoDB" id="9803913at2"/>
<dbReference type="InterPro" id="IPR049125">
    <property type="entry name" value="FAN1-like_WH"/>
</dbReference>
<dbReference type="EMBL" id="JPEO01000002">
    <property type="protein sequence ID" value="KFZ38492.1"/>
    <property type="molecule type" value="Genomic_DNA"/>
</dbReference>
<dbReference type="InterPro" id="IPR033315">
    <property type="entry name" value="Fan1-like"/>
</dbReference>
<comment type="caution">
    <text evidence="2">The sequence shown here is derived from an EMBL/GenBank/DDBJ whole genome shotgun (WGS) entry which is preliminary data.</text>
</comment>
<dbReference type="GO" id="GO:0036297">
    <property type="term" value="P:interstrand cross-link repair"/>
    <property type="evidence" value="ECO:0007669"/>
    <property type="project" value="InterPro"/>
</dbReference>
<sequence length="159" mass="18114">MPISSNVELPVDYYLHNFERLFEAAERYLDILPTAEANALRQYQQLSKSARMLLVRLLSRKGNYFRRQKLCYAEIDAFDGAVTELLASDLVADELPDPQQFFKLVTLAELRPLADAYLANVATLNKAALLELLLRRNDVVALVPRMNAVIAEQWLSLKC</sequence>
<name>A0A094JH03_9GAMM</name>
<evidence type="ECO:0000313" key="3">
    <source>
        <dbReference type="Proteomes" id="UP000029264"/>
    </source>
</evidence>
<dbReference type="Pfam" id="PF21315">
    <property type="entry name" value="FAN1_HTH"/>
    <property type="match status" value="1"/>
</dbReference>
<gene>
    <name evidence="2" type="ORF">HR45_03425</name>
</gene>
<proteinExistence type="predicted"/>
<accession>A0A094JH03</accession>
<evidence type="ECO:0000313" key="2">
    <source>
        <dbReference type="EMBL" id="KFZ38492.1"/>
    </source>
</evidence>
<reference evidence="2 3" key="1">
    <citation type="submission" date="2014-06" db="EMBL/GenBank/DDBJ databases">
        <title>Shewanella sp. YQH10.</title>
        <authorList>
            <person name="Liu Y."/>
            <person name="Zeng R."/>
        </authorList>
    </citation>
    <scope>NUCLEOTIDE SEQUENCE [LARGE SCALE GENOMIC DNA]</scope>
    <source>
        <strain evidence="2 3">YQH10</strain>
    </source>
</reference>
<dbReference type="GO" id="GO:0004518">
    <property type="term" value="F:nuclease activity"/>
    <property type="evidence" value="ECO:0007669"/>
    <property type="project" value="InterPro"/>
</dbReference>
<protein>
    <recommendedName>
        <fullName evidence="1">Fanconi-associated nuclease 1-like winged-helix domain-containing protein</fullName>
    </recommendedName>
</protein>
<evidence type="ECO:0000259" key="1">
    <source>
        <dbReference type="Pfam" id="PF21315"/>
    </source>
</evidence>
<organism evidence="2 3">
    <name type="scientific">Shewanella mangrovi</name>
    <dbReference type="NCBI Taxonomy" id="1515746"/>
    <lineage>
        <taxon>Bacteria</taxon>
        <taxon>Pseudomonadati</taxon>
        <taxon>Pseudomonadota</taxon>
        <taxon>Gammaproteobacteria</taxon>
        <taxon>Alteromonadales</taxon>
        <taxon>Shewanellaceae</taxon>
        <taxon>Shewanella</taxon>
    </lineage>
</organism>
<dbReference type="PANTHER" id="PTHR15749">
    <property type="entry name" value="FANCONI-ASSOCIATED NUCLEASE 1"/>
    <property type="match status" value="1"/>
</dbReference>
<dbReference type="Proteomes" id="UP000029264">
    <property type="component" value="Unassembled WGS sequence"/>
</dbReference>
<dbReference type="PANTHER" id="PTHR15749:SF4">
    <property type="entry name" value="FANCONI-ASSOCIATED NUCLEASE 1"/>
    <property type="match status" value="1"/>
</dbReference>
<dbReference type="AlphaFoldDB" id="A0A094JH03"/>
<dbReference type="RefSeq" id="WP_037439725.1">
    <property type="nucleotide sequence ID" value="NZ_JPEO01000002.1"/>
</dbReference>